<reference evidence="3 4" key="1">
    <citation type="submission" date="2020-07" db="EMBL/GenBank/DDBJ databases">
        <title>Taxonomic proposal: Crassvirales, a new order of highly abundant and diverse bacterial viruses.</title>
        <authorList>
            <person name="Shkoporov A.N."/>
            <person name="Stockdale S.R."/>
            <person name="Guerin E."/>
            <person name="Ross R.P."/>
            <person name="Hill C."/>
        </authorList>
    </citation>
    <scope>NUCLEOTIDE SEQUENCE [LARGE SCALE GENOMIC DNA]</scope>
</reference>
<keyword evidence="4" id="KW-1185">Reference proteome</keyword>
<dbReference type="Proteomes" id="UP000594132">
    <property type="component" value="Segment"/>
</dbReference>
<dbReference type="Pfam" id="PF25729">
    <property type="entry name" value="crAss_MUZ_C"/>
    <property type="match status" value="1"/>
</dbReference>
<dbReference type="InterPro" id="IPR057889">
    <property type="entry name" value="crAss_MUZ_N"/>
</dbReference>
<evidence type="ECO:0000313" key="4">
    <source>
        <dbReference type="Proteomes" id="UP000594132"/>
    </source>
</evidence>
<dbReference type="KEGG" id="vg:65129670"/>
<evidence type="ECO:0000259" key="1">
    <source>
        <dbReference type="Pfam" id="PF25729"/>
    </source>
</evidence>
<feature type="domain" description="Crassvirus muzzle protein N-terminal region" evidence="2">
    <location>
        <begin position="4"/>
        <end position="421"/>
    </location>
</feature>
<evidence type="ECO:0000313" key="3">
    <source>
        <dbReference type="EMBL" id="QOR59149.1"/>
    </source>
</evidence>
<feature type="domain" description="Crassvirus muzzle protein N-terminal region" evidence="2">
    <location>
        <begin position="436"/>
        <end position="1331"/>
    </location>
</feature>
<proteinExistence type="predicted"/>
<accession>A0A7M1S019</accession>
<name>A0A7M1S019_9CAUD</name>
<organism evidence="3 4">
    <name type="scientific">uncultured phage cr111_1</name>
    <dbReference type="NCBI Taxonomy" id="2772071"/>
    <lineage>
        <taxon>Viruses</taxon>
        <taxon>Duplodnaviria</taxon>
        <taxon>Heunggongvirae</taxon>
        <taxon>Uroviricota</taxon>
        <taxon>Caudoviricetes</taxon>
        <taxon>Crassvirales</taxon>
        <taxon>Steigviridae</taxon>
        <taxon>Asinivirinae</taxon>
        <taxon>Lahndsivirus</taxon>
        <taxon>Lahndsivirus rarus</taxon>
    </lineage>
</organism>
<dbReference type="EMBL" id="MT774387">
    <property type="protein sequence ID" value="QOR59149.1"/>
    <property type="molecule type" value="Genomic_DNA"/>
</dbReference>
<dbReference type="RefSeq" id="YP_010111307.1">
    <property type="nucleotide sequence ID" value="NC_055880.1"/>
</dbReference>
<sequence length="1483" mass="167438">MGAKAQMFVPKGMKRDYSASKADPQFAFENHNIRITTREDKTLLSITNEKGNSPIVLDPEISYVGIDISSSPSSDSSLLIKATLQDGVSAKGIRIKVKYLDNTDLQEKEGYIVFKDTGKTAFTFIPRDATQISTEMYFSNTKDNIFYINGQEKPTPFSGICVGKCIVNNYLILFLWEKGVSRIARLENKEETFSYKCLYEGTMELAPTHPLDTLGIYENANIQKVYWVDGIHPIRMINIVEDIELTDLVKTNPNYLDIVKNIPDDVTIKVERLPEGDGTFSQGTIQYALTLFRKYGSESGIVAISPISYISFTDRGANPEETVQTSFRVELKGLKSLDYFNYARIYSIHRTSKDATPTVKIVRDIPLDSPSYLFADTGTLGYNVDPTLLLYLGGNSIGGNSINQKDGTLFLGGYSLLDTPIQEELKEKIKKECTISFTQVRSPVYVSSNSETSSLKGYIYSSSLNYSSNRITTFKSREWYRFGVQLQYHSGKWSDIVWVGDARCNVTPKVEANFLYVVNARLFFEDAFLRELSSTFLNIRPVVVFPQDGDREVIAQGVLSSTVYSARDRFGNSPFAQSSWYFRGPLRDYSAIGVTHNARLIPSVLYGEIQGTWEGSTPETPYVTGEASAGEAFSRKYPSAFYVDSSIVTFHSPDIEFDDNFVRWDNAKLKLRIIGEAVFRYSTRWNILTTKNPGRNKKTAIENFTDYAGTSSNPDMSIDVNPIAGRWTDQVYGDDSKKGIRSFPVYTWQRSGSLGNYSKGVSGEETAVLERKIMSTLIYSNSPTYFETSSIWDANGKVVKDDMEGWELNPDTNRDTGITNIRTFRSEEISMVKIPSPQYSGLPDLSYYGNVDSLMSSFGDGRDSSLSWGGYEHSYPLNVYNTAHPASLQHLFRSVGWSVSDPRVKTSDPIPISYKSTPHAVFALNYTSTEQQRIIPSEQFGSANGAYPSFPFWKTAPIGQGTDWVTYDTMPKGEAAFKLWIAELYKETDSNTRFGGTSQEALEDNTWVPCGKVVPLSNSHGFYLVCDVGDTYLQRYDCLKTYPFSDTSVNNVVEIASFICETRINIDGRYDQNRGLIDNTAVSPKNFNLLNWAYTQNDNFFTYRLINSKEFSLSKYPNSVIWSKTKVFGEEVDSWTNLPMTSILDLDGDKGGIVSIQKLNNELYCFQPDGLCRILYNSRSQMVTSDYGNQSIPVELANTGKVEGKVYITTGVGCSDRASIITTPTGIYFLDKDRNSLFMWGPGGLTDMTDKFSFRSWIDQIDLSKSWDLVDYKGMKAFYDDTNGDVYFVTESPNSTVCYSELLGNFSSFYDYEKTQEMFSINGRFFSIRDENMWAQGAGEYNSFFGTKKPYSVEIICNTDEPVDKIFNTLEWRATVKKNGMDSQDTFNTVRVTTDGEYQDTGKVSIENMTSRPQGGMVNSLNTSLRRKFRMWRIPIPRDKSNKRDRMRGPWAKIKLSKEGQPEFGGPDNEKMELHDLVVHFFE</sequence>
<dbReference type="GeneID" id="65129670"/>
<dbReference type="InterPro" id="IPR057888">
    <property type="entry name" value="crAss_MUZ_C"/>
</dbReference>
<feature type="domain" description="Crassvirus muzzle protein C-terminal" evidence="1">
    <location>
        <begin position="1339"/>
        <end position="1439"/>
    </location>
</feature>
<protein>
    <submittedName>
        <fullName evidence="3">Stabilization protein</fullName>
    </submittedName>
</protein>
<dbReference type="Pfam" id="PF25731">
    <property type="entry name" value="crAss_MUZ"/>
    <property type="match status" value="2"/>
</dbReference>
<evidence type="ECO:0000259" key="2">
    <source>
        <dbReference type="Pfam" id="PF25731"/>
    </source>
</evidence>